<dbReference type="GO" id="GO:0046872">
    <property type="term" value="F:metal ion binding"/>
    <property type="evidence" value="ECO:0007669"/>
    <property type="project" value="InterPro"/>
</dbReference>
<dbReference type="Pfam" id="PF11716">
    <property type="entry name" value="MDMPI_N"/>
    <property type="match status" value="1"/>
</dbReference>
<evidence type="ECO:0000259" key="2">
    <source>
        <dbReference type="Pfam" id="PF11716"/>
    </source>
</evidence>
<gene>
    <name evidence="3" type="ORF">GCM10017577_01670</name>
</gene>
<dbReference type="Proteomes" id="UP001143463">
    <property type="component" value="Unassembled WGS sequence"/>
</dbReference>
<sequence>MDFDRHCTEIVTQTDLLVRDAGGADLRAPVPSCPGWTLGALARHVDGGHRWAEQIVRTRATAFPDDTIVRDVLGDDSGPLPADDLREGAQGLAATLRAAGPGAEVWGPFHFRSTTFWARRFAHETLMHRADTALAAGTPFAVEPEVALDAVDEWMELDVLPQHFDLRPEKRDLLAPGRTLALEATDRDAAWFVDLTGPVITWRRGAGEAAVTVRAPLTDLLLLIYRRHDGAGLQVAGDAALLDLWLHHVAFG</sequence>
<dbReference type="NCBIfam" id="TIGR03083">
    <property type="entry name" value="maleylpyruvate isomerase family mycothiol-dependent enzyme"/>
    <property type="match status" value="1"/>
</dbReference>
<dbReference type="InterPro" id="IPR017517">
    <property type="entry name" value="Maleyloyr_isom"/>
</dbReference>
<comment type="caution">
    <text evidence="3">The sequence shown here is derived from an EMBL/GenBank/DDBJ whole genome shotgun (WGS) entry which is preliminary data.</text>
</comment>
<name>A0A9W6NU84_9PSEU</name>
<evidence type="ECO:0000313" key="3">
    <source>
        <dbReference type="EMBL" id="GLL09027.1"/>
    </source>
</evidence>
<dbReference type="InterPro" id="IPR034660">
    <property type="entry name" value="DinB/YfiT-like"/>
</dbReference>
<evidence type="ECO:0000259" key="1">
    <source>
        <dbReference type="Pfam" id="PF07398"/>
    </source>
</evidence>
<dbReference type="AlphaFoldDB" id="A0A9W6NU84"/>
<feature type="domain" description="MDMPI C-terminal" evidence="1">
    <location>
        <begin position="145"/>
        <end position="243"/>
    </location>
</feature>
<dbReference type="InterPro" id="IPR010872">
    <property type="entry name" value="MDMPI_C-term_domain"/>
</dbReference>
<evidence type="ECO:0008006" key="5">
    <source>
        <dbReference type="Google" id="ProtNLM"/>
    </source>
</evidence>
<dbReference type="RefSeq" id="WP_037042149.1">
    <property type="nucleotide sequence ID" value="NZ_BAAAUZ010000015.1"/>
</dbReference>
<dbReference type="EMBL" id="BSFQ01000001">
    <property type="protein sequence ID" value="GLL09027.1"/>
    <property type="molecule type" value="Genomic_DNA"/>
</dbReference>
<dbReference type="Pfam" id="PF07398">
    <property type="entry name" value="MDMPI_C"/>
    <property type="match status" value="1"/>
</dbReference>
<keyword evidence="4" id="KW-1185">Reference proteome</keyword>
<evidence type="ECO:0000313" key="4">
    <source>
        <dbReference type="Proteomes" id="UP001143463"/>
    </source>
</evidence>
<accession>A0A9W6NU84</accession>
<dbReference type="PANTHER" id="PTHR40758">
    <property type="entry name" value="CONSERVED PROTEIN"/>
    <property type="match status" value="1"/>
</dbReference>
<dbReference type="InterPro" id="IPR024344">
    <property type="entry name" value="MDMPI_metal-binding"/>
</dbReference>
<protein>
    <recommendedName>
        <fullName evidence="5">Maleylpyruvate isomerase family mycothiol-dependent enzyme</fullName>
    </recommendedName>
</protein>
<organism evidence="3 4">
    <name type="scientific">Pseudonocardia halophobica</name>
    <dbReference type="NCBI Taxonomy" id="29401"/>
    <lineage>
        <taxon>Bacteria</taxon>
        <taxon>Bacillati</taxon>
        <taxon>Actinomycetota</taxon>
        <taxon>Actinomycetes</taxon>
        <taxon>Pseudonocardiales</taxon>
        <taxon>Pseudonocardiaceae</taxon>
        <taxon>Pseudonocardia</taxon>
    </lineage>
</organism>
<feature type="domain" description="Mycothiol-dependent maleylpyruvate isomerase metal-binding" evidence="2">
    <location>
        <begin position="9"/>
        <end position="131"/>
    </location>
</feature>
<reference evidence="3" key="2">
    <citation type="submission" date="2023-01" db="EMBL/GenBank/DDBJ databases">
        <authorList>
            <person name="Sun Q."/>
            <person name="Evtushenko L."/>
        </authorList>
    </citation>
    <scope>NUCLEOTIDE SEQUENCE</scope>
    <source>
        <strain evidence="3">VKM Ac-1069</strain>
    </source>
</reference>
<dbReference type="GO" id="GO:0005886">
    <property type="term" value="C:plasma membrane"/>
    <property type="evidence" value="ECO:0007669"/>
    <property type="project" value="TreeGrafter"/>
</dbReference>
<reference evidence="3" key="1">
    <citation type="journal article" date="2014" name="Int. J. Syst. Evol. Microbiol.">
        <title>Complete genome sequence of Corynebacterium casei LMG S-19264T (=DSM 44701T), isolated from a smear-ripened cheese.</title>
        <authorList>
            <consortium name="US DOE Joint Genome Institute (JGI-PGF)"/>
            <person name="Walter F."/>
            <person name="Albersmeier A."/>
            <person name="Kalinowski J."/>
            <person name="Ruckert C."/>
        </authorList>
    </citation>
    <scope>NUCLEOTIDE SEQUENCE</scope>
    <source>
        <strain evidence="3">VKM Ac-1069</strain>
    </source>
</reference>
<dbReference type="SUPFAM" id="SSF109854">
    <property type="entry name" value="DinB/YfiT-like putative metalloenzymes"/>
    <property type="match status" value="1"/>
</dbReference>
<dbReference type="PANTHER" id="PTHR40758:SF1">
    <property type="entry name" value="CONSERVED PROTEIN"/>
    <property type="match status" value="1"/>
</dbReference>
<proteinExistence type="predicted"/>